<dbReference type="RefSeq" id="WP_089249243.1">
    <property type="nucleotide sequence ID" value="NZ_FZPH01000005.1"/>
</dbReference>
<keyword evidence="2" id="KW-1185">Reference proteome</keyword>
<dbReference type="EMBL" id="FZPH01000005">
    <property type="protein sequence ID" value="SNT40185.1"/>
    <property type="molecule type" value="Genomic_DNA"/>
</dbReference>
<sequence length="121" mass="11870">MFESPDLGPPAHLDAEDTKLVTLARGARARAGAVEGAAVRDQDGRTYAAATVALPSLTMTALQLAVASATAAGATKLEAAAVVTEASTLDGAGHAVVRDLSADAPIHLAAPDGTVLGTVGA</sequence>
<gene>
    <name evidence="1" type="ORF">SAMN05421812_105321</name>
</gene>
<dbReference type="OrthoDB" id="3392994at2"/>
<protein>
    <recommendedName>
        <fullName evidence="3">Cytidine deaminase</fullName>
    </recommendedName>
</protein>
<name>A0A239MBP1_9ACTN</name>
<dbReference type="InterPro" id="IPR016193">
    <property type="entry name" value="Cytidine_deaminase-like"/>
</dbReference>
<evidence type="ECO:0008006" key="3">
    <source>
        <dbReference type="Google" id="ProtNLM"/>
    </source>
</evidence>
<dbReference type="Gene3D" id="3.40.140.10">
    <property type="entry name" value="Cytidine Deaminase, domain 2"/>
    <property type="match status" value="1"/>
</dbReference>
<dbReference type="GO" id="GO:0003824">
    <property type="term" value="F:catalytic activity"/>
    <property type="evidence" value="ECO:0007669"/>
    <property type="project" value="InterPro"/>
</dbReference>
<dbReference type="AlphaFoldDB" id="A0A239MBP1"/>
<accession>A0A239MBP1</accession>
<dbReference type="SUPFAM" id="SSF53927">
    <property type="entry name" value="Cytidine deaminase-like"/>
    <property type="match status" value="1"/>
</dbReference>
<dbReference type="Proteomes" id="UP000198362">
    <property type="component" value="Unassembled WGS sequence"/>
</dbReference>
<evidence type="ECO:0000313" key="2">
    <source>
        <dbReference type="Proteomes" id="UP000198362"/>
    </source>
</evidence>
<reference evidence="1 2" key="1">
    <citation type="submission" date="2017-06" db="EMBL/GenBank/DDBJ databases">
        <authorList>
            <person name="Kim H.J."/>
            <person name="Triplett B.A."/>
        </authorList>
    </citation>
    <scope>NUCLEOTIDE SEQUENCE [LARGE SCALE GENOMIC DNA]</scope>
    <source>
        <strain evidence="1 2">CGMCC 4.5593</strain>
    </source>
</reference>
<organism evidence="1 2">
    <name type="scientific">Asanoa hainanensis</name>
    <dbReference type="NCBI Taxonomy" id="560556"/>
    <lineage>
        <taxon>Bacteria</taxon>
        <taxon>Bacillati</taxon>
        <taxon>Actinomycetota</taxon>
        <taxon>Actinomycetes</taxon>
        <taxon>Micromonosporales</taxon>
        <taxon>Micromonosporaceae</taxon>
        <taxon>Asanoa</taxon>
    </lineage>
</organism>
<proteinExistence type="predicted"/>
<evidence type="ECO:0000313" key="1">
    <source>
        <dbReference type="EMBL" id="SNT40185.1"/>
    </source>
</evidence>